<accession>A0AAE8ZLN8</accession>
<reference evidence="2 3" key="1">
    <citation type="submission" date="2022-05" db="EMBL/GenBank/DDBJ databases">
        <title>Chromosome-level reference genomes for two strains of Caenorhabditis briggsae: an improved platform for comparative genomics.</title>
        <authorList>
            <person name="Stevens L."/>
            <person name="Andersen E.C."/>
        </authorList>
    </citation>
    <scope>NUCLEOTIDE SEQUENCE [LARGE SCALE GENOMIC DNA]</scope>
    <source>
        <strain evidence="2">QX1410_ONT</strain>
        <tissue evidence="2">Whole-organism</tissue>
    </source>
</reference>
<dbReference type="Proteomes" id="UP000827892">
    <property type="component" value="Chromosome X"/>
</dbReference>
<keyword evidence="1" id="KW-1133">Transmembrane helix</keyword>
<sequence length="122" mass="13845">MILVDSEFGELMNILMDDKQKSVFYGFSELYLCSASRPPTYYPFQHFAKEKAYNEQTLTEADDPTLNFILCILIQIICAATINAAFFVSCFHSHSPRLRNAENPNVLVNALMNNFYLSETGG</sequence>
<organism evidence="2 3">
    <name type="scientific">Caenorhabditis briggsae</name>
    <dbReference type="NCBI Taxonomy" id="6238"/>
    <lineage>
        <taxon>Eukaryota</taxon>
        <taxon>Metazoa</taxon>
        <taxon>Ecdysozoa</taxon>
        <taxon>Nematoda</taxon>
        <taxon>Chromadorea</taxon>
        <taxon>Rhabditida</taxon>
        <taxon>Rhabditina</taxon>
        <taxon>Rhabditomorpha</taxon>
        <taxon>Rhabditoidea</taxon>
        <taxon>Rhabditidae</taxon>
        <taxon>Peloderinae</taxon>
        <taxon>Caenorhabditis</taxon>
    </lineage>
</organism>
<keyword evidence="1" id="KW-0472">Membrane</keyword>
<feature type="transmembrane region" description="Helical" evidence="1">
    <location>
        <begin position="66"/>
        <end position="91"/>
    </location>
</feature>
<gene>
    <name evidence="2" type="ORF">L3Y34_011443</name>
</gene>
<dbReference type="AlphaFoldDB" id="A0AAE8ZLN8"/>
<evidence type="ECO:0000313" key="3">
    <source>
        <dbReference type="Proteomes" id="UP000827892"/>
    </source>
</evidence>
<name>A0AAE8ZLN8_CAEBR</name>
<proteinExistence type="predicted"/>
<protein>
    <submittedName>
        <fullName evidence="2">Uncharacterized protein</fullName>
    </submittedName>
</protein>
<evidence type="ECO:0000256" key="1">
    <source>
        <dbReference type="SAM" id="Phobius"/>
    </source>
</evidence>
<evidence type="ECO:0000313" key="2">
    <source>
        <dbReference type="EMBL" id="ULT81501.1"/>
    </source>
</evidence>
<keyword evidence="1" id="KW-0812">Transmembrane</keyword>
<dbReference type="EMBL" id="CP090896">
    <property type="protein sequence ID" value="ULT81501.1"/>
    <property type="molecule type" value="Genomic_DNA"/>
</dbReference>